<proteinExistence type="predicted"/>
<evidence type="ECO:0000256" key="2">
    <source>
        <dbReference type="ARBA" id="ARBA00012489"/>
    </source>
</evidence>
<feature type="domain" description="SAP" evidence="5">
    <location>
        <begin position="1784"/>
        <end position="1818"/>
    </location>
</feature>
<gene>
    <name evidence="7" type="ORF">DD238_002152</name>
</gene>
<dbReference type="PROSITE" id="PS51700">
    <property type="entry name" value="SEPARIN"/>
    <property type="match status" value="1"/>
</dbReference>
<feature type="domain" description="Peptidase C50" evidence="6">
    <location>
        <begin position="1889"/>
        <end position="2012"/>
    </location>
</feature>
<dbReference type="PROSITE" id="PS50800">
    <property type="entry name" value="SAP"/>
    <property type="match status" value="1"/>
</dbReference>
<dbReference type="InterPro" id="IPR036361">
    <property type="entry name" value="SAP_dom_sf"/>
</dbReference>
<dbReference type="GO" id="GO:0006508">
    <property type="term" value="P:proteolysis"/>
    <property type="evidence" value="ECO:0007669"/>
    <property type="project" value="InterPro"/>
</dbReference>
<keyword evidence="3" id="KW-0378">Hydrolase</keyword>
<name>A0A3M6VL36_9STRA</name>
<evidence type="ECO:0000256" key="1">
    <source>
        <dbReference type="ARBA" id="ARBA00000451"/>
    </source>
</evidence>
<protein>
    <recommendedName>
        <fullName evidence="2">separase</fullName>
        <ecNumber evidence="2">3.4.22.49</ecNumber>
    </recommendedName>
</protein>
<dbReference type="InterPro" id="IPR005314">
    <property type="entry name" value="Peptidase_C50"/>
</dbReference>
<dbReference type="Pfam" id="PF03568">
    <property type="entry name" value="Separin_C"/>
    <property type="match status" value="2"/>
</dbReference>
<accession>A0A3M6VL36</accession>
<dbReference type="GO" id="GO:0005634">
    <property type="term" value="C:nucleus"/>
    <property type="evidence" value="ECO:0007669"/>
    <property type="project" value="InterPro"/>
</dbReference>
<sequence>MGDTDGGDQILMLVQQRGEAKKALAYFIPKATALVRNTSVTSIALSTLSLLNAAVERRQSAWTQGLTLERGFKRRRTSDGCRTNIVLAAKIVQSIVKVYAPVNIATANAEELDDIVVAMDLACVALYVVCVLEHTVRLGDLVVENLLYQVAKKYAEMPKMRESAICVAACVHVRLWNEHIKLCKKLDDGDTGTSQLMRYLQDAISTDVMTRVTKKLELLVEFPRPESFHSAHFSRLLLGHTNACITLLAAAQHYDAVRLVAETTLSPWIDHLHKLSGQNAKLASSFSDRAFRILWKSASTMDGGGQNSFKGASFVLLLRSTALTFMLKCSNYTSIYYIQQVHRVGVQYECASKRSQQGLQEICEFYDRSADALLQTLPSSKQTYESKSLQWEYIQWLEHFAVVCEALGMHIKSAMILESAVHYARSFGSTGEPVQSCLLFYIAGVFFSASGSKKRQGSPYLRDGLGGSAFDKRLISRAGRIIRDLAYSSTPDKFVDQCEKAALVYLKKFGVLVASSSGSIGSQILSAFGKFVMRCLKRSSTKMFNYTISDQHSAKSQLCYQIVTSFAEMCKAVKELRSSAESDITMIETLILEESRLHRMAVVLLARRYDDTCSSTPTKLALHAISRHVNLVRELLDDATMNGKLSVSILQGILGDLKSIARECYSCATRCYKVGSLQDTISSLTEGFELAEGYLEYVMSSDATADEIHKAHAELKVDDIASLLAHCFREMQDVTRSRIFTGYALVYCGDINLRIPQTRVDKYVSCLLDELTILGNATECSIMNTFKAILDNITHVFKSRYITEDRIMMLWSTFRYAFECSSTRITGKLRAEDYVESSHLAGNSSESCVKLCCALQSHLDGELIKIKSKAIEGALFGDILLNVSQSLAKRKLIYCSYYAKRDVNIAIKGLLLVHDSLTGAADSLQSLVGADSVDLGGVYGWRGVITMEIALMASYAGIATGGIVCGNICICEGSAIADIEQCVKYWDGGDVSGFLFDGPYMICCLNSICNLLSLISCSSLESSVRKLLKTLQWSVNFHDAIASPVLGLFGSDSKVNDLIVETKGVSSPNANINSKTQLFEQVDKELVGAEVSCLDGVRSQTCQHLLSAVTILGNIKSSMRQCQIASAAKAIGMRELLIHAILSEFYFHEGQSKCAIAEAKAALRVCWKMAKACTVFLSYPDTTQYKLPPEISTADCQQRKFTHMLYFMALESSSWDVLFAAKLMLCRLAFLYTLYNQPQRATACLTEAMRLVGGLDLRLFRRGPFYEYAELELNASQLEKAKVAISLLSFSRKLDPHQTVGATVSVHHEYIESDLAFIEQKCNEIVQRGDVHINEGDRQQALVCFSKAIEALDAVSVREPTLSKRFRRAIARCWRKYTRLQSQVSDFSDIKAADALFVSMKKLKKSMNSCGCNLERVKCLLELGRINTSLLRSASPRVFTSLGQTLALLDEAYLIGERLEIPHLRQELRAALGMAYFAEIEENARSEVDFTDDSNRARFLSWMSSMLLANAGSAGMAVKEVSTAETNSHLSAQEALMTQLERLAANSSASHEVEKHPNLTKIADSVAEQVQELPDNWSIVSVMISSSSELVITRLPTNGSMPVSFCLPQATWIKSIREMYTIIEDSREGLSGHTAEEAGSWSSEQKKEWWSTRKLLDERVKKVLVSMEETLGFWRCLFVGGPVSFKTEKIRRCWELLVSSKTGPAKLLERNQTLLCSIANAQQCLSDAEAIDGLNHIAAEIGVDPSDSIVREALQVLRAEGENPRPSSSKETLTKLVKLSRETVSKMKVGEVMQLLAAKGLSTDGPKKAMVERLLAARDAALVDGLGSFVERSYDEFDTKFSTILILHHELQQFPWEGMDVMGCCSGVTRMPSLDLILENAKRSPSVRRDRVCFLLNPAGDLKSTQYQLSPILECGATTYNWEGFIGEVPDPDELRYARRAALVLVFAHIVGVVGMPCYSNHLAAADLFVYCGHGSGEAYLHRDKVLSLQPDCAAALLFGCSSGRLECKGIFGPSGAVLAYLRAGSRAVLAMLWDVTDRDIDQLSVKVLQKWLLANDNDANNCRSLAQVLQESRGVCKLKYLNGHAAICYGLPLYVAKS</sequence>
<keyword evidence="4" id="KW-0159">Chromosome partition</keyword>
<evidence type="ECO:0000313" key="8">
    <source>
        <dbReference type="Proteomes" id="UP000282087"/>
    </source>
</evidence>
<organism evidence="7 8">
    <name type="scientific">Peronospora effusa</name>
    <dbReference type="NCBI Taxonomy" id="542832"/>
    <lineage>
        <taxon>Eukaryota</taxon>
        <taxon>Sar</taxon>
        <taxon>Stramenopiles</taxon>
        <taxon>Oomycota</taxon>
        <taxon>Peronosporomycetes</taxon>
        <taxon>Peronosporales</taxon>
        <taxon>Peronosporaceae</taxon>
        <taxon>Peronospora</taxon>
    </lineage>
</organism>
<evidence type="ECO:0000256" key="4">
    <source>
        <dbReference type="ARBA" id="ARBA00022829"/>
    </source>
</evidence>
<dbReference type="GO" id="GO:0072686">
    <property type="term" value="C:mitotic spindle"/>
    <property type="evidence" value="ECO:0007669"/>
    <property type="project" value="TreeGrafter"/>
</dbReference>
<dbReference type="SUPFAM" id="SSF48452">
    <property type="entry name" value="TPR-like"/>
    <property type="match status" value="1"/>
</dbReference>
<dbReference type="SMART" id="SM00513">
    <property type="entry name" value="SAP"/>
    <property type="match status" value="1"/>
</dbReference>
<dbReference type="InterPro" id="IPR011990">
    <property type="entry name" value="TPR-like_helical_dom_sf"/>
</dbReference>
<dbReference type="Proteomes" id="UP000282087">
    <property type="component" value="Unassembled WGS sequence"/>
</dbReference>
<dbReference type="EMBL" id="QLLG01000188">
    <property type="protein sequence ID" value="RMX66781.1"/>
    <property type="molecule type" value="Genomic_DNA"/>
</dbReference>
<reference evidence="7 8" key="1">
    <citation type="submission" date="2018-06" db="EMBL/GenBank/DDBJ databases">
        <title>Comparative genomics of downy mildews reveals potential adaptations to biotrophy.</title>
        <authorList>
            <person name="Fletcher K."/>
            <person name="Klosterman S.J."/>
            <person name="Derevnina L."/>
            <person name="Martin F."/>
            <person name="Koike S."/>
            <person name="Reyes Chin-Wo S."/>
            <person name="Mou B."/>
            <person name="Michelmore R."/>
        </authorList>
    </citation>
    <scope>NUCLEOTIDE SEQUENCE [LARGE SCALE GENOMIC DNA]</scope>
    <source>
        <strain evidence="7 8">R14</strain>
    </source>
</reference>
<dbReference type="PANTHER" id="PTHR12792">
    <property type="entry name" value="EXTRA SPINDLE POLES 1-RELATED"/>
    <property type="match status" value="1"/>
</dbReference>
<dbReference type="InterPro" id="IPR003034">
    <property type="entry name" value="SAP_dom"/>
</dbReference>
<comment type="catalytic activity">
    <reaction evidence="1">
        <text>All bonds known to be hydrolyzed by this endopeptidase have arginine in P1 and an acidic residue in P4. P6 is often occupied by an acidic residue or by a hydroxy-amino-acid residue, the phosphorylation of which enhances cleavage.</text>
        <dbReference type="EC" id="3.4.22.49"/>
    </reaction>
</comment>
<dbReference type="GO" id="GO:0004197">
    <property type="term" value="F:cysteine-type endopeptidase activity"/>
    <property type="evidence" value="ECO:0007669"/>
    <property type="project" value="InterPro"/>
</dbReference>
<comment type="caution">
    <text evidence="7">The sequence shown here is derived from an EMBL/GenBank/DDBJ whole genome shotgun (WGS) entry which is preliminary data.</text>
</comment>
<dbReference type="InterPro" id="IPR030397">
    <property type="entry name" value="SEPARIN_core_dom"/>
</dbReference>
<evidence type="ECO:0000256" key="3">
    <source>
        <dbReference type="ARBA" id="ARBA00022801"/>
    </source>
</evidence>
<keyword evidence="8" id="KW-1185">Reference proteome</keyword>
<evidence type="ECO:0000259" key="5">
    <source>
        <dbReference type="PROSITE" id="PS50800"/>
    </source>
</evidence>
<evidence type="ECO:0000259" key="6">
    <source>
        <dbReference type="PROSITE" id="PS51700"/>
    </source>
</evidence>
<dbReference type="Gene3D" id="1.10.720.30">
    <property type="entry name" value="SAP domain"/>
    <property type="match status" value="1"/>
</dbReference>
<dbReference type="STRING" id="542832.A0A3M6VL36"/>
<dbReference type="EC" id="3.4.22.49" evidence="2"/>
<evidence type="ECO:0000313" key="7">
    <source>
        <dbReference type="EMBL" id="RMX66781.1"/>
    </source>
</evidence>
<dbReference type="GO" id="GO:0051307">
    <property type="term" value="P:meiotic chromosome separation"/>
    <property type="evidence" value="ECO:0007669"/>
    <property type="project" value="TreeGrafter"/>
</dbReference>
<dbReference type="VEuPathDB" id="FungiDB:DD237_002515"/>
<dbReference type="GO" id="GO:0005737">
    <property type="term" value="C:cytoplasm"/>
    <property type="evidence" value="ECO:0007669"/>
    <property type="project" value="TreeGrafter"/>
</dbReference>
<dbReference type="PANTHER" id="PTHR12792:SF0">
    <property type="entry name" value="SEPARIN"/>
    <property type="match status" value="1"/>
</dbReference>